<accession>A0A177NWV0</accession>
<evidence type="ECO:0008006" key="3">
    <source>
        <dbReference type="Google" id="ProtNLM"/>
    </source>
</evidence>
<protein>
    <recommendedName>
        <fullName evidence="3">Alpha/beta hydrolase</fullName>
    </recommendedName>
</protein>
<dbReference type="InterPro" id="IPR029058">
    <property type="entry name" value="AB_hydrolase_fold"/>
</dbReference>
<reference evidence="2" key="1">
    <citation type="submission" date="2016-03" db="EMBL/GenBank/DDBJ databases">
        <authorList>
            <person name="Heylen K."/>
            <person name="De Vos P."/>
            <person name="Vekeman B."/>
        </authorList>
    </citation>
    <scope>NUCLEOTIDE SEQUENCE [LARGE SCALE GENOMIC DNA]</scope>
    <source>
        <strain evidence="2">R-45383</strain>
    </source>
</reference>
<gene>
    <name evidence="1" type="ORF">A1355_22630</name>
</gene>
<dbReference type="AlphaFoldDB" id="A0A177NWV0"/>
<dbReference type="RefSeq" id="WP_064026594.1">
    <property type="nucleotide sequence ID" value="NZ_LUUK01000083.1"/>
</dbReference>
<dbReference type="SUPFAM" id="SSF53474">
    <property type="entry name" value="alpha/beta-Hydrolases"/>
    <property type="match status" value="1"/>
</dbReference>
<comment type="caution">
    <text evidence="1">The sequence shown here is derived from an EMBL/GenBank/DDBJ whole genome shotgun (WGS) entry which is preliminary data.</text>
</comment>
<name>A0A177NWV0_9GAMM</name>
<evidence type="ECO:0000313" key="1">
    <source>
        <dbReference type="EMBL" id="OAI22124.1"/>
    </source>
</evidence>
<dbReference type="STRING" id="702114.A1355_22630"/>
<organism evidence="1 2">
    <name type="scientific">Methylomonas koyamae</name>
    <dbReference type="NCBI Taxonomy" id="702114"/>
    <lineage>
        <taxon>Bacteria</taxon>
        <taxon>Pseudomonadati</taxon>
        <taxon>Pseudomonadota</taxon>
        <taxon>Gammaproteobacteria</taxon>
        <taxon>Methylococcales</taxon>
        <taxon>Methylococcaceae</taxon>
        <taxon>Methylomonas</taxon>
    </lineage>
</organism>
<dbReference type="EMBL" id="LUUK01000083">
    <property type="protein sequence ID" value="OAI22124.1"/>
    <property type="molecule type" value="Genomic_DNA"/>
</dbReference>
<keyword evidence="2" id="KW-1185">Reference proteome</keyword>
<sequence length="279" mass="31071">MTKIIGVHGVGYQFSGENTMRESWLPSLKDGLSRVNCQINDDDFRCAFYGDKFRPSTKATTSPFFDANDVAEGFESDLLKLWWEEASRIDRSVPCSDSTTKIGAPKQIQRALNALSQSKFFTNIAERALVFDLKQVKLYLSDSETRREVRKRVEDTISSDTRVVIAHSLGSIVTYEALCAHPEWQVQVLVTLGSPLGIRNLIFDRLEPTPSHGIGKFPSCVKHWVNIADTGDVVALVKNLSSCFGQRIQDVQISNGAQAHDATRYLTSKELGEAIALEL</sequence>
<evidence type="ECO:0000313" key="2">
    <source>
        <dbReference type="Proteomes" id="UP000077628"/>
    </source>
</evidence>
<proteinExistence type="predicted"/>
<dbReference type="OrthoDB" id="70513at2"/>
<dbReference type="Proteomes" id="UP000077628">
    <property type="component" value="Unassembled WGS sequence"/>
</dbReference>